<feature type="region of interest" description="Disordered" evidence="1">
    <location>
        <begin position="125"/>
        <end position="170"/>
    </location>
</feature>
<dbReference type="EMBL" id="AQGS01000129">
    <property type="protein sequence ID" value="EPS42123.1"/>
    <property type="molecule type" value="Genomic_DNA"/>
</dbReference>
<dbReference type="HOGENOM" id="CLU_1234980_0_0_1"/>
<keyword evidence="3" id="KW-1185">Reference proteome</keyword>
<feature type="compositionally biased region" description="Basic and acidic residues" evidence="1">
    <location>
        <begin position="144"/>
        <end position="153"/>
    </location>
</feature>
<protein>
    <submittedName>
        <fullName evidence="2">Uncharacterized protein</fullName>
    </submittedName>
</protein>
<reference evidence="2 3" key="1">
    <citation type="journal article" date="2013" name="PLoS Genet.">
        <title>Genomic mechanisms accounting for the adaptation to parasitism in nematode-trapping fungi.</title>
        <authorList>
            <person name="Meerupati T."/>
            <person name="Andersson K.M."/>
            <person name="Friman E."/>
            <person name="Kumar D."/>
            <person name="Tunlid A."/>
            <person name="Ahren D."/>
        </authorList>
    </citation>
    <scope>NUCLEOTIDE SEQUENCE [LARGE SCALE GENOMIC DNA]</scope>
    <source>
        <strain evidence="2 3">CBS 200.50</strain>
    </source>
</reference>
<reference evidence="3" key="2">
    <citation type="submission" date="2013-04" db="EMBL/GenBank/DDBJ databases">
        <title>Genomic mechanisms accounting for the adaptation to parasitism in nematode-trapping fungi.</title>
        <authorList>
            <person name="Ahren D.G."/>
        </authorList>
    </citation>
    <scope>NUCLEOTIDE SEQUENCE [LARGE SCALE GENOMIC DNA]</scope>
    <source>
        <strain evidence="3">CBS 200.50</strain>
    </source>
</reference>
<dbReference type="Proteomes" id="UP000015100">
    <property type="component" value="Unassembled WGS sequence"/>
</dbReference>
<gene>
    <name evidence="2" type="ORF">H072_3864</name>
</gene>
<evidence type="ECO:0000313" key="3">
    <source>
        <dbReference type="Proteomes" id="UP000015100"/>
    </source>
</evidence>
<evidence type="ECO:0000313" key="2">
    <source>
        <dbReference type="EMBL" id="EPS42123.1"/>
    </source>
</evidence>
<sequence length="224" mass="24867">MPNLVTATTTISTSSTSIARVIANTTTTMFTSTSMVTSTSSCISSSTKSVRTPGVVDILPIQLRPRDYEDIIPDIDNYPRPIVPVVGEPDPRNILPRPLPRVKPAKHRGPHKYLPKVIFDPKDLYTGPGPVIDPKKSGNPATDDNSKQSEPKNRPRYIVIPNGHTPGNGTVNYLPSVGDRVKEARKNKKKYAFDRFYWREIMERDGRKAGPKKPKVTINPVRSP</sequence>
<proteinExistence type="predicted"/>
<name>S8BRK8_DACHA</name>
<feature type="region of interest" description="Disordered" evidence="1">
    <location>
        <begin position="203"/>
        <end position="224"/>
    </location>
</feature>
<evidence type="ECO:0000256" key="1">
    <source>
        <dbReference type="SAM" id="MobiDB-lite"/>
    </source>
</evidence>
<accession>S8BRK8</accession>
<dbReference type="AlphaFoldDB" id="S8BRK8"/>
<organism evidence="2 3">
    <name type="scientific">Dactylellina haptotyla (strain CBS 200.50)</name>
    <name type="common">Nematode-trapping fungus</name>
    <name type="synonym">Monacrosporium haptotylum</name>
    <dbReference type="NCBI Taxonomy" id="1284197"/>
    <lineage>
        <taxon>Eukaryota</taxon>
        <taxon>Fungi</taxon>
        <taxon>Dikarya</taxon>
        <taxon>Ascomycota</taxon>
        <taxon>Pezizomycotina</taxon>
        <taxon>Orbiliomycetes</taxon>
        <taxon>Orbiliales</taxon>
        <taxon>Orbiliaceae</taxon>
        <taxon>Dactylellina</taxon>
    </lineage>
</organism>
<comment type="caution">
    <text evidence="2">The sequence shown here is derived from an EMBL/GenBank/DDBJ whole genome shotgun (WGS) entry which is preliminary data.</text>
</comment>